<dbReference type="GO" id="GO:0009002">
    <property type="term" value="F:serine-type D-Ala-D-Ala carboxypeptidase activity"/>
    <property type="evidence" value="ECO:0007669"/>
    <property type="project" value="UniProtKB-EC"/>
</dbReference>
<comment type="similarity">
    <text evidence="3">In the C-terminal section; belongs to the transpeptidase family.</text>
</comment>
<evidence type="ECO:0000256" key="15">
    <source>
        <dbReference type="ARBA" id="ARBA00023316"/>
    </source>
</evidence>
<dbReference type="PANTHER" id="PTHR32282">
    <property type="entry name" value="BINDING PROTEIN TRANSPEPTIDASE, PUTATIVE-RELATED"/>
    <property type="match status" value="1"/>
</dbReference>
<evidence type="ECO:0000256" key="1">
    <source>
        <dbReference type="ARBA" id="ARBA00004236"/>
    </source>
</evidence>
<comment type="pathway">
    <text evidence="2">Cell wall biogenesis; peptidoglycan biosynthesis.</text>
</comment>
<keyword evidence="9" id="KW-0808">Transferase</keyword>
<evidence type="ECO:0000256" key="6">
    <source>
        <dbReference type="ARBA" id="ARBA00022645"/>
    </source>
</evidence>
<gene>
    <name evidence="21" type="ORF">XJ32_09750</name>
</gene>
<feature type="transmembrane region" description="Helical" evidence="18">
    <location>
        <begin position="25"/>
        <end position="46"/>
    </location>
</feature>
<evidence type="ECO:0000256" key="8">
    <source>
        <dbReference type="ARBA" id="ARBA00022676"/>
    </source>
</evidence>
<keyword evidence="12" id="KW-0573">Peptidoglycan synthesis</keyword>
<dbReference type="SUPFAM" id="SSF53955">
    <property type="entry name" value="Lysozyme-like"/>
    <property type="match status" value="1"/>
</dbReference>
<keyword evidence="7" id="KW-0645">Protease</keyword>
<evidence type="ECO:0000256" key="17">
    <source>
        <dbReference type="ARBA" id="ARBA00049902"/>
    </source>
</evidence>
<name>A0A1Q2LJ01_9HELI</name>
<dbReference type="Gene3D" id="3.40.710.10">
    <property type="entry name" value="DD-peptidase/beta-lactamase superfamily"/>
    <property type="match status" value="1"/>
</dbReference>
<dbReference type="GO" id="GO:0005886">
    <property type="term" value="C:plasma membrane"/>
    <property type="evidence" value="ECO:0007669"/>
    <property type="project" value="UniProtKB-SubCell"/>
</dbReference>
<evidence type="ECO:0000256" key="9">
    <source>
        <dbReference type="ARBA" id="ARBA00022679"/>
    </source>
</evidence>
<dbReference type="InterPro" id="IPR012338">
    <property type="entry name" value="Beta-lactam/transpept-like"/>
</dbReference>
<dbReference type="EMBL" id="CP019645">
    <property type="protein sequence ID" value="AQQ60325.1"/>
    <property type="molecule type" value="Genomic_DNA"/>
</dbReference>
<dbReference type="Pfam" id="PF00912">
    <property type="entry name" value="Transgly"/>
    <property type="match status" value="1"/>
</dbReference>
<organism evidence="21 22">
    <name type="scientific">Helicobacter bilis</name>
    <dbReference type="NCBI Taxonomy" id="37372"/>
    <lineage>
        <taxon>Bacteria</taxon>
        <taxon>Pseudomonadati</taxon>
        <taxon>Campylobacterota</taxon>
        <taxon>Epsilonproteobacteria</taxon>
        <taxon>Campylobacterales</taxon>
        <taxon>Helicobacteraceae</taxon>
        <taxon>Helicobacter</taxon>
    </lineage>
</organism>
<dbReference type="GO" id="GO:0030288">
    <property type="term" value="C:outer membrane-bounded periplasmic space"/>
    <property type="evidence" value="ECO:0007669"/>
    <property type="project" value="TreeGrafter"/>
</dbReference>
<evidence type="ECO:0000313" key="21">
    <source>
        <dbReference type="EMBL" id="AQQ60325.1"/>
    </source>
</evidence>
<keyword evidence="8" id="KW-0328">Glycosyltransferase</keyword>
<accession>A0A1Q2LJ01</accession>
<evidence type="ECO:0000256" key="18">
    <source>
        <dbReference type="SAM" id="Phobius"/>
    </source>
</evidence>
<dbReference type="FunFam" id="1.10.3810.10:FF:000001">
    <property type="entry name" value="Penicillin-binding protein 1A"/>
    <property type="match status" value="1"/>
</dbReference>
<dbReference type="GO" id="GO:0008360">
    <property type="term" value="P:regulation of cell shape"/>
    <property type="evidence" value="ECO:0007669"/>
    <property type="project" value="UniProtKB-KW"/>
</dbReference>
<dbReference type="GO" id="GO:0008658">
    <property type="term" value="F:penicillin binding"/>
    <property type="evidence" value="ECO:0007669"/>
    <property type="project" value="InterPro"/>
</dbReference>
<dbReference type="GO" id="GO:0008955">
    <property type="term" value="F:peptidoglycan glycosyltransferase activity"/>
    <property type="evidence" value="ECO:0007669"/>
    <property type="project" value="UniProtKB-EC"/>
</dbReference>
<evidence type="ECO:0000259" key="20">
    <source>
        <dbReference type="Pfam" id="PF00912"/>
    </source>
</evidence>
<dbReference type="InterPro" id="IPR050396">
    <property type="entry name" value="Glycosyltr_51/Transpeptidase"/>
</dbReference>
<keyword evidence="18" id="KW-0812">Transmembrane</keyword>
<proteinExistence type="inferred from homology"/>
<dbReference type="AlphaFoldDB" id="A0A1Q2LJ01"/>
<dbReference type="Gene3D" id="1.10.3810.10">
    <property type="entry name" value="Biosynthetic peptidoglycan transglycosylase-like"/>
    <property type="match status" value="1"/>
</dbReference>
<reference evidence="21 22" key="1">
    <citation type="submission" date="2017-02" db="EMBL/GenBank/DDBJ databases">
        <title>Whole genome sequencing of Helicobacter bilis strain AAQJH.</title>
        <authorList>
            <person name="Conlan S."/>
            <person name="Thomas P.J."/>
            <person name="Mullikin J."/>
            <person name="Palmore T.N."/>
            <person name="Frank K.M."/>
            <person name="Segre J.A."/>
        </authorList>
    </citation>
    <scope>NUCLEOTIDE SEQUENCE [LARGE SCALE GENOMIC DNA]</scope>
    <source>
        <strain evidence="21 22">AAQJH</strain>
    </source>
</reference>
<dbReference type="Proteomes" id="UP000188298">
    <property type="component" value="Chromosome"/>
</dbReference>
<keyword evidence="11" id="KW-0133">Cell shape</keyword>
<dbReference type="GO" id="GO:0006508">
    <property type="term" value="P:proteolysis"/>
    <property type="evidence" value="ECO:0007669"/>
    <property type="project" value="UniProtKB-KW"/>
</dbReference>
<evidence type="ECO:0000256" key="13">
    <source>
        <dbReference type="ARBA" id="ARBA00023136"/>
    </source>
</evidence>
<dbReference type="UniPathway" id="UPA00219"/>
<keyword evidence="5" id="KW-1003">Cell membrane</keyword>
<evidence type="ECO:0000256" key="12">
    <source>
        <dbReference type="ARBA" id="ARBA00022984"/>
    </source>
</evidence>
<evidence type="ECO:0000256" key="4">
    <source>
        <dbReference type="ARBA" id="ARBA00007739"/>
    </source>
</evidence>
<evidence type="ECO:0000256" key="10">
    <source>
        <dbReference type="ARBA" id="ARBA00022801"/>
    </source>
</evidence>
<evidence type="ECO:0000259" key="19">
    <source>
        <dbReference type="Pfam" id="PF00905"/>
    </source>
</evidence>
<evidence type="ECO:0000256" key="2">
    <source>
        <dbReference type="ARBA" id="ARBA00004752"/>
    </source>
</evidence>
<keyword evidence="13 18" id="KW-0472">Membrane</keyword>
<keyword evidence="10" id="KW-0378">Hydrolase</keyword>
<evidence type="ECO:0000256" key="3">
    <source>
        <dbReference type="ARBA" id="ARBA00007090"/>
    </source>
</evidence>
<comment type="subcellular location">
    <subcellularLocation>
        <location evidence="1">Cell membrane</location>
    </subcellularLocation>
</comment>
<dbReference type="KEGG" id="hbl:XJ32_09750"/>
<dbReference type="InterPro" id="IPR001264">
    <property type="entry name" value="Glyco_trans_51"/>
</dbReference>
<comment type="similarity">
    <text evidence="4">In the N-terminal section; belongs to the glycosyltransferase 51 family.</text>
</comment>
<dbReference type="GO" id="GO:0071555">
    <property type="term" value="P:cell wall organization"/>
    <property type="evidence" value="ECO:0007669"/>
    <property type="project" value="UniProtKB-KW"/>
</dbReference>
<keyword evidence="18" id="KW-1133">Transmembrane helix</keyword>
<feature type="domain" description="Glycosyl transferase family 51" evidence="20">
    <location>
        <begin position="75"/>
        <end position="250"/>
    </location>
</feature>
<dbReference type="Pfam" id="PF00905">
    <property type="entry name" value="Transpeptidase"/>
    <property type="match status" value="1"/>
</dbReference>
<keyword evidence="6" id="KW-0121">Carboxypeptidase</keyword>
<evidence type="ECO:0000256" key="11">
    <source>
        <dbReference type="ARBA" id="ARBA00022960"/>
    </source>
</evidence>
<feature type="domain" description="Penicillin-binding protein transpeptidase" evidence="19">
    <location>
        <begin position="366"/>
        <end position="634"/>
    </location>
</feature>
<dbReference type="SUPFAM" id="SSF56601">
    <property type="entry name" value="beta-lactamase/transpeptidase-like"/>
    <property type="match status" value="1"/>
</dbReference>
<keyword evidence="15" id="KW-0961">Cell wall biogenesis/degradation</keyword>
<dbReference type="PANTHER" id="PTHR32282:SF11">
    <property type="entry name" value="PENICILLIN-BINDING PROTEIN 1B"/>
    <property type="match status" value="1"/>
</dbReference>
<evidence type="ECO:0000256" key="7">
    <source>
        <dbReference type="ARBA" id="ARBA00022670"/>
    </source>
</evidence>
<comment type="catalytic activity">
    <reaction evidence="17">
        <text>[GlcNAc-(1-&gt;4)-Mur2Ac(oyl-L-Ala-gamma-D-Glu-L-Lys-D-Ala-D-Ala)](n)-di-trans,octa-cis-undecaprenyl diphosphate + beta-D-GlcNAc-(1-&gt;4)-Mur2Ac(oyl-L-Ala-gamma-D-Glu-L-Lys-D-Ala-D-Ala)-di-trans,octa-cis-undecaprenyl diphosphate = [GlcNAc-(1-&gt;4)-Mur2Ac(oyl-L-Ala-gamma-D-Glu-L-Lys-D-Ala-D-Ala)](n+1)-di-trans,octa-cis-undecaprenyl diphosphate + di-trans,octa-cis-undecaprenyl diphosphate + H(+)</text>
        <dbReference type="Rhea" id="RHEA:23708"/>
        <dbReference type="Rhea" id="RHEA-COMP:9602"/>
        <dbReference type="Rhea" id="RHEA-COMP:9603"/>
        <dbReference type="ChEBI" id="CHEBI:15378"/>
        <dbReference type="ChEBI" id="CHEBI:58405"/>
        <dbReference type="ChEBI" id="CHEBI:60033"/>
        <dbReference type="ChEBI" id="CHEBI:78435"/>
        <dbReference type="EC" id="2.4.99.28"/>
    </reaction>
</comment>
<keyword evidence="14" id="KW-0511">Multifunctional enzyme</keyword>
<evidence type="ECO:0000313" key="22">
    <source>
        <dbReference type="Proteomes" id="UP000188298"/>
    </source>
</evidence>
<evidence type="ECO:0000256" key="14">
    <source>
        <dbReference type="ARBA" id="ARBA00023268"/>
    </source>
</evidence>
<dbReference type="InterPro" id="IPR036950">
    <property type="entry name" value="PBP_transglycosylase"/>
</dbReference>
<dbReference type="InterPro" id="IPR023346">
    <property type="entry name" value="Lysozyme-like_dom_sf"/>
</dbReference>
<comment type="catalytic activity">
    <reaction evidence="16">
        <text>Preferential cleavage: (Ac)2-L-Lys-D-Ala-|-D-Ala. Also transpeptidation of peptidyl-alanyl moieties that are N-acyl substituents of D-alanine.</text>
        <dbReference type="EC" id="3.4.16.4"/>
    </reaction>
</comment>
<evidence type="ECO:0000256" key="16">
    <source>
        <dbReference type="ARBA" id="ARBA00034000"/>
    </source>
</evidence>
<sequence>MAAAQLDDIYETPKKTKGVFRVFSIFFYVFLALSAVIMCVVGYYGYQLYKELSPQVHAMIDYHPNEVTQVFDSKGRLVANLFDEEYRFYVKYDEIPGRIIEALLAVEDTMFFEHDGVNFDAIMRAVFKNVVNMRYMEGGSTLTQQLVKNMLLTSDRTLDRKLKEFLLSIRAEQVLTKEEILERYLNYIFLGHGYYGIKTAALGYFKKSLNELTLKEIAMLVGLPKSPVKYDPTKHLKNSLNRANAILKRMYELGWISQAEFHQAVKEVPKVYNQTLTQNKAPYVVDEALRELADIKDLKSGGYKIYLTIDLDYQEAAREALLKGYENIQYRIIEREQNVRSWQKKPKLTDSDIDELKEQSATTLNGAIVVTNPHTGEVLAMVGGINHNKSSFNRATQTNRQFGSTMKPFVYQLAFDKGYSPAEIVIDSPKRFGGGSKLWQPNNDTRKFLGPVTMQTALEKSLNIPVIDTALKITENALYAGLESFGFENFPKDLTVVLGSLSLSPMKAAMQYSLFSNGGTIVKPYVVAKIIDPQGKEILFQTTQQSVTTPQQAFLITSILRNTVQKDTGYRAKVNGLQIAGKTGTSNQSRDVWFCGYTPDLQAIVWYGRDDNMPIGGGAYGGNISAPVFADFMQKALEINPGMQRNFRTPSGVYQQRIGDEIIYYTDTSRINYEQIEQQERLKEADNIIF</sequence>
<dbReference type="GO" id="GO:0009252">
    <property type="term" value="P:peptidoglycan biosynthetic process"/>
    <property type="evidence" value="ECO:0007669"/>
    <property type="project" value="UniProtKB-UniPathway"/>
</dbReference>
<protein>
    <submittedName>
        <fullName evidence="21">Penicillin-binding protein</fullName>
    </submittedName>
</protein>
<dbReference type="NCBIfam" id="TIGR02074">
    <property type="entry name" value="PBP_1a_fam"/>
    <property type="match status" value="1"/>
</dbReference>
<evidence type="ECO:0000256" key="5">
    <source>
        <dbReference type="ARBA" id="ARBA00022475"/>
    </source>
</evidence>
<dbReference type="InterPro" id="IPR001460">
    <property type="entry name" value="PCN-bd_Tpept"/>
</dbReference>